<dbReference type="RefSeq" id="WP_011697247.1">
    <property type="nucleotide sequence ID" value="NC_008554.1"/>
</dbReference>
<dbReference type="HOGENOM" id="CLU_065962_0_0_7"/>
<dbReference type="InParanoid" id="A0LF72"/>
<keyword evidence="3" id="KW-0808">Transferase</keyword>
<dbReference type="Proteomes" id="UP000001784">
    <property type="component" value="Chromosome"/>
</dbReference>
<evidence type="ECO:0000256" key="1">
    <source>
        <dbReference type="ARBA" id="ARBA00038494"/>
    </source>
</evidence>
<keyword evidence="4" id="KW-1185">Reference proteome</keyword>
<dbReference type="AlphaFoldDB" id="A0LF72"/>
<proteinExistence type="inferred from homology"/>
<gene>
    <name evidence="3" type="ordered locus">Sfum_0374</name>
</gene>
<organism evidence="3 4">
    <name type="scientific">Syntrophobacter fumaroxidans (strain DSM 10017 / MPOB)</name>
    <dbReference type="NCBI Taxonomy" id="335543"/>
    <lineage>
        <taxon>Bacteria</taxon>
        <taxon>Pseudomonadati</taxon>
        <taxon>Thermodesulfobacteriota</taxon>
        <taxon>Syntrophobacteria</taxon>
        <taxon>Syntrophobacterales</taxon>
        <taxon>Syntrophobacteraceae</taxon>
        <taxon>Syntrophobacter</taxon>
    </lineage>
</organism>
<dbReference type="PANTHER" id="PTHR43630">
    <property type="entry name" value="POLY-BETA-1,6-N-ACETYL-D-GLUCOSAMINE SYNTHASE"/>
    <property type="match status" value="1"/>
</dbReference>
<accession>A0LF72</accession>
<protein>
    <submittedName>
        <fullName evidence="3">Glycosyl transferase, family 2</fullName>
    </submittedName>
</protein>
<dbReference type="Pfam" id="PF00535">
    <property type="entry name" value="Glycos_transf_2"/>
    <property type="match status" value="1"/>
</dbReference>
<dbReference type="eggNOG" id="COG0463">
    <property type="taxonomic scope" value="Bacteria"/>
</dbReference>
<evidence type="ECO:0000313" key="4">
    <source>
        <dbReference type="Proteomes" id="UP000001784"/>
    </source>
</evidence>
<dbReference type="KEGG" id="sfu:Sfum_0374"/>
<dbReference type="SUPFAM" id="SSF53448">
    <property type="entry name" value="Nucleotide-diphospho-sugar transferases"/>
    <property type="match status" value="1"/>
</dbReference>
<dbReference type="Gene3D" id="3.90.550.10">
    <property type="entry name" value="Spore Coat Polysaccharide Biosynthesis Protein SpsA, Chain A"/>
    <property type="match status" value="1"/>
</dbReference>
<dbReference type="OrthoDB" id="9815923at2"/>
<evidence type="ECO:0000313" key="3">
    <source>
        <dbReference type="EMBL" id="ABK16074.1"/>
    </source>
</evidence>
<sequence length="249" mass="28514">MKPGISAVVITWNEASNIRDCLASVRWAAEMIVLDRFSTDDTAAIARECGARVYQEEWKGFARQKNSAVEKAVSPWILSLDADERVSPLLAEEIQAVVGRPYALDGYHIPRKNFFDGRWIRHGGWHPDYVLRLFRKGSGRFQDRRVHERLVLEGKSGYLRSPIEHYTYRSVSDYLARMDRYSLLAAQETESDGKAAWSSLCLRPAFTFFKMYLLRGGFLDGKAGFFLAVSYAYYTFLKYYRASIGDASE</sequence>
<name>A0LF72_SYNFM</name>
<dbReference type="InterPro" id="IPR029044">
    <property type="entry name" value="Nucleotide-diphossugar_trans"/>
</dbReference>
<dbReference type="InterPro" id="IPR001173">
    <property type="entry name" value="Glyco_trans_2-like"/>
</dbReference>
<dbReference type="PANTHER" id="PTHR43630:SF2">
    <property type="entry name" value="GLYCOSYLTRANSFERASE"/>
    <property type="match status" value="1"/>
</dbReference>
<dbReference type="EMBL" id="CP000478">
    <property type="protein sequence ID" value="ABK16074.1"/>
    <property type="molecule type" value="Genomic_DNA"/>
</dbReference>
<reference evidence="3 4" key="1">
    <citation type="submission" date="2006-10" db="EMBL/GenBank/DDBJ databases">
        <title>Complete sequence of Syntrophobacter fumaroxidans MPOB.</title>
        <authorList>
            <consortium name="US DOE Joint Genome Institute"/>
            <person name="Copeland A."/>
            <person name="Lucas S."/>
            <person name="Lapidus A."/>
            <person name="Barry K."/>
            <person name="Detter J.C."/>
            <person name="Glavina del Rio T."/>
            <person name="Hammon N."/>
            <person name="Israni S."/>
            <person name="Pitluck S."/>
            <person name="Goltsman E.G."/>
            <person name="Martinez M."/>
            <person name="Schmutz J."/>
            <person name="Larimer F."/>
            <person name="Land M."/>
            <person name="Hauser L."/>
            <person name="Kyrpides N."/>
            <person name="Kim E."/>
            <person name="Boone D.R."/>
            <person name="Brockman F."/>
            <person name="Culley D."/>
            <person name="Ferry J."/>
            <person name="Gunsalus R."/>
            <person name="McInerney M.J."/>
            <person name="Morrison M."/>
            <person name="Plugge C."/>
            <person name="Rohlin L."/>
            <person name="Scholten J."/>
            <person name="Sieber J."/>
            <person name="Stams A.J.M."/>
            <person name="Worm P."/>
            <person name="Henstra A.M."/>
            <person name="Richardson P."/>
        </authorList>
    </citation>
    <scope>NUCLEOTIDE SEQUENCE [LARGE SCALE GENOMIC DNA]</scope>
    <source>
        <strain evidence="4">DSM 10017 / MPOB</strain>
    </source>
</reference>
<dbReference type="STRING" id="335543.Sfum_0374"/>
<evidence type="ECO:0000259" key="2">
    <source>
        <dbReference type="Pfam" id="PF00535"/>
    </source>
</evidence>
<feature type="domain" description="Glycosyltransferase 2-like" evidence="2">
    <location>
        <begin position="6"/>
        <end position="150"/>
    </location>
</feature>
<dbReference type="CDD" id="cd02511">
    <property type="entry name" value="Beta4Glucosyltransferase"/>
    <property type="match status" value="1"/>
</dbReference>
<comment type="similarity">
    <text evidence="1">Belongs to the glycosyltransferase 2 family. WaaE/KdtX subfamily.</text>
</comment>
<dbReference type="GO" id="GO:0016740">
    <property type="term" value="F:transferase activity"/>
    <property type="evidence" value="ECO:0007669"/>
    <property type="project" value="UniProtKB-KW"/>
</dbReference>
<dbReference type="CAZy" id="GT2">
    <property type="family name" value="Glycosyltransferase Family 2"/>
</dbReference>